<dbReference type="GO" id="GO:0003990">
    <property type="term" value="F:acetylcholinesterase activity"/>
    <property type="evidence" value="ECO:0007669"/>
    <property type="project" value="TreeGrafter"/>
</dbReference>
<organism evidence="4 5">
    <name type="scientific">Aureobasidium pullulans</name>
    <name type="common">Black yeast</name>
    <name type="synonym">Pullularia pullulans</name>
    <dbReference type="NCBI Taxonomy" id="5580"/>
    <lineage>
        <taxon>Eukaryota</taxon>
        <taxon>Fungi</taxon>
        <taxon>Dikarya</taxon>
        <taxon>Ascomycota</taxon>
        <taxon>Pezizomycotina</taxon>
        <taxon>Dothideomycetes</taxon>
        <taxon>Dothideomycetidae</taxon>
        <taxon>Dothideales</taxon>
        <taxon>Saccotheciaceae</taxon>
        <taxon>Aureobasidium</taxon>
    </lineage>
</organism>
<dbReference type="EMBL" id="QZBD01000567">
    <property type="protein sequence ID" value="THY11127.1"/>
    <property type="molecule type" value="Genomic_DNA"/>
</dbReference>
<evidence type="ECO:0000313" key="5">
    <source>
        <dbReference type="Proteomes" id="UP000306584"/>
    </source>
</evidence>
<dbReference type="Proteomes" id="UP000306584">
    <property type="component" value="Unassembled WGS sequence"/>
</dbReference>
<dbReference type="InterPro" id="IPR029058">
    <property type="entry name" value="AB_hydrolase_fold"/>
</dbReference>
<dbReference type="GO" id="GO:0005886">
    <property type="term" value="C:plasma membrane"/>
    <property type="evidence" value="ECO:0007669"/>
    <property type="project" value="TreeGrafter"/>
</dbReference>
<evidence type="ECO:0000256" key="2">
    <source>
        <dbReference type="ARBA" id="ARBA00022801"/>
    </source>
</evidence>
<dbReference type="SUPFAM" id="SSF53474">
    <property type="entry name" value="alpha/beta-Hydrolases"/>
    <property type="match status" value="1"/>
</dbReference>
<gene>
    <name evidence="4" type="ORF">D6D01_09028</name>
</gene>
<name>A0A4S9K671_AURPU</name>
<evidence type="ECO:0000313" key="4">
    <source>
        <dbReference type="EMBL" id="THY11127.1"/>
    </source>
</evidence>
<keyword evidence="2" id="KW-0378">Hydrolase</keyword>
<protein>
    <submittedName>
        <fullName evidence="4">Putative esterase</fullName>
    </submittedName>
</protein>
<reference evidence="4 5" key="1">
    <citation type="submission" date="2018-10" db="EMBL/GenBank/DDBJ databases">
        <title>Fifty Aureobasidium pullulans genomes reveal a recombining polyextremotolerant generalist.</title>
        <authorList>
            <person name="Gostincar C."/>
            <person name="Turk M."/>
            <person name="Zajc J."/>
            <person name="Gunde-Cimerman N."/>
        </authorList>
    </citation>
    <scope>NUCLEOTIDE SEQUENCE [LARGE SCALE GENOMIC DNA]</scope>
    <source>
        <strain evidence="4 5">EXF-6604</strain>
    </source>
</reference>
<dbReference type="InterPro" id="IPR002018">
    <property type="entry name" value="CarbesteraseB"/>
</dbReference>
<feature type="domain" description="Carboxylesterase type B" evidence="3">
    <location>
        <begin position="18"/>
        <end position="327"/>
    </location>
</feature>
<comment type="caution">
    <text evidence="4">The sequence shown here is derived from an EMBL/GenBank/DDBJ whole genome shotgun (WGS) entry which is preliminary data.</text>
</comment>
<evidence type="ECO:0000256" key="1">
    <source>
        <dbReference type="ARBA" id="ARBA00005964"/>
    </source>
</evidence>
<dbReference type="GO" id="GO:0019695">
    <property type="term" value="P:choline metabolic process"/>
    <property type="evidence" value="ECO:0007669"/>
    <property type="project" value="TreeGrafter"/>
</dbReference>
<dbReference type="Pfam" id="PF00135">
    <property type="entry name" value="COesterase"/>
    <property type="match status" value="1"/>
</dbReference>
<dbReference type="Gene3D" id="3.40.50.1820">
    <property type="entry name" value="alpha/beta hydrolase"/>
    <property type="match status" value="1"/>
</dbReference>
<dbReference type="PANTHER" id="PTHR43918:SF4">
    <property type="entry name" value="CARBOXYLIC ESTER HYDROLASE"/>
    <property type="match status" value="1"/>
</dbReference>
<dbReference type="AlphaFoldDB" id="A0A4S9K671"/>
<proteinExistence type="inferred from homology"/>
<accession>A0A4S9K671</accession>
<comment type="similarity">
    <text evidence="1">Belongs to the type-B carboxylesterase/lipase family.</text>
</comment>
<dbReference type="GO" id="GO:0006581">
    <property type="term" value="P:acetylcholine catabolic process"/>
    <property type="evidence" value="ECO:0007669"/>
    <property type="project" value="TreeGrafter"/>
</dbReference>
<sequence>MFQSQRPETTTKMTEYPLVMPPCGPMQGFRKYSVVKYTGIPYATASRFQIPEPIKDWSETFQAISPSPACPQPNDKGSALIAKVPLLQGLKISEECHHLSITVPENTQAGDKLPVMVWVYGGSFATGAGDSPAYDPSKLVAEHQVIVVNINYRLNLFGFLGDGRMKPANLGLLDQLEALRWVRRNITAFGGNDDPKTVTFFGQSAGGSSVADIMAVPEASSLFGRAIVQSAPFGITRGRDALNITLLRAAESASPEMPAEELVKLCEKIDKAGSGSLPMGGMPFAPQYGHAPLPAEADLNTALDKVAPQIDLLVGSADDEASLFVPFLPVVGSAIDIPVVGRSIHDLAVSKVTKLLYHPFDKDFAERHARAGGKASLYRIHWRNKKNRFGATHTIELPLLFGNEEVYGGSKTLEGFTAREVDTAGKQMRKIWADFAKGKQVDIADAVDGLISIERI</sequence>
<dbReference type="PANTHER" id="PTHR43918">
    <property type="entry name" value="ACETYLCHOLINESTERASE"/>
    <property type="match status" value="1"/>
</dbReference>
<dbReference type="InterPro" id="IPR050654">
    <property type="entry name" value="AChE-related_enzymes"/>
</dbReference>
<evidence type="ECO:0000259" key="3">
    <source>
        <dbReference type="Pfam" id="PF00135"/>
    </source>
</evidence>